<keyword evidence="7" id="KW-0560">Oxidoreductase</keyword>
<evidence type="ECO:0000256" key="6">
    <source>
        <dbReference type="ARBA" id="ARBA00022989"/>
    </source>
</evidence>
<evidence type="ECO:0000256" key="9">
    <source>
        <dbReference type="ARBA" id="ARBA00023157"/>
    </source>
</evidence>
<evidence type="ECO:0000256" key="4">
    <source>
        <dbReference type="ARBA" id="ARBA00022692"/>
    </source>
</evidence>
<dbReference type="AlphaFoldDB" id="A0A644T880"/>
<name>A0A644T880_9ZZZZ</name>
<keyword evidence="5" id="KW-0249">Electron transport</keyword>
<dbReference type="InterPro" id="IPR012187">
    <property type="entry name" value="Disulphide_bond_form_BdbC"/>
</dbReference>
<dbReference type="PANTHER" id="PTHR43469">
    <property type="entry name" value="DISULFIDE FORMATION PROTEIN-RELATED"/>
    <property type="match status" value="1"/>
</dbReference>
<gene>
    <name evidence="13" type="primary">bdbC_1</name>
    <name evidence="13" type="ORF">SDC9_08012</name>
</gene>
<evidence type="ECO:0000256" key="12">
    <source>
        <dbReference type="SAM" id="Phobius"/>
    </source>
</evidence>
<evidence type="ECO:0000313" key="13">
    <source>
        <dbReference type="EMBL" id="MPL62392.1"/>
    </source>
</evidence>
<reference evidence="13" key="1">
    <citation type="submission" date="2019-08" db="EMBL/GenBank/DDBJ databases">
        <authorList>
            <person name="Kucharzyk K."/>
            <person name="Murdoch R.W."/>
            <person name="Higgins S."/>
            <person name="Loffler F."/>
        </authorList>
    </citation>
    <scope>NUCLEOTIDE SEQUENCE</scope>
</reference>
<comment type="similarity">
    <text evidence="2">Belongs to the DsbB family. BdbC subfamily.</text>
</comment>
<feature type="transmembrane region" description="Helical" evidence="12">
    <location>
        <begin position="15"/>
        <end position="35"/>
    </location>
</feature>
<keyword evidence="11" id="KW-0676">Redox-active center</keyword>
<evidence type="ECO:0000256" key="3">
    <source>
        <dbReference type="ARBA" id="ARBA00022448"/>
    </source>
</evidence>
<proteinExistence type="inferred from homology"/>
<evidence type="ECO:0000256" key="11">
    <source>
        <dbReference type="ARBA" id="ARBA00023284"/>
    </source>
</evidence>
<feature type="transmembrane region" description="Helical" evidence="12">
    <location>
        <begin position="55"/>
        <end position="73"/>
    </location>
</feature>
<evidence type="ECO:0000256" key="2">
    <source>
        <dbReference type="ARBA" id="ARBA00007602"/>
    </source>
</evidence>
<keyword evidence="8 12" id="KW-0472">Membrane</keyword>
<keyword evidence="10" id="KW-0143">Chaperone</keyword>
<comment type="caution">
    <text evidence="13">The sequence shown here is derived from an EMBL/GenBank/DDBJ whole genome shotgun (WGS) entry which is preliminary data.</text>
</comment>
<feature type="transmembrane region" description="Helical" evidence="12">
    <location>
        <begin position="110"/>
        <end position="129"/>
    </location>
</feature>
<keyword evidence="9" id="KW-1015">Disulfide bond</keyword>
<dbReference type="GO" id="GO:0006457">
    <property type="term" value="P:protein folding"/>
    <property type="evidence" value="ECO:0007669"/>
    <property type="project" value="InterPro"/>
</dbReference>
<feature type="transmembrane region" description="Helical" evidence="12">
    <location>
        <begin position="85"/>
        <end position="103"/>
    </location>
</feature>
<evidence type="ECO:0000256" key="8">
    <source>
        <dbReference type="ARBA" id="ARBA00023136"/>
    </source>
</evidence>
<dbReference type="SUPFAM" id="SSF158442">
    <property type="entry name" value="DsbB-like"/>
    <property type="match status" value="1"/>
</dbReference>
<dbReference type="GO" id="GO:0015035">
    <property type="term" value="F:protein-disulfide reductase activity"/>
    <property type="evidence" value="ECO:0007669"/>
    <property type="project" value="InterPro"/>
</dbReference>
<dbReference type="InterPro" id="IPR023380">
    <property type="entry name" value="DsbB-like_sf"/>
</dbReference>
<keyword evidence="3" id="KW-0813">Transport</keyword>
<evidence type="ECO:0000256" key="7">
    <source>
        <dbReference type="ARBA" id="ARBA00023002"/>
    </source>
</evidence>
<evidence type="ECO:0000256" key="10">
    <source>
        <dbReference type="ARBA" id="ARBA00023186"/>
    </source>
</evidence>
<dbReference type="GO" id="GO:0016020">
    <property type="term" value="C:membrane"/>
    <property type="evidence" value="ECO:0007669"/>
    <property type="project" value="UniProtKB-SubCell"/>
</dbReference>
<sequence length="184" mass="20921">MLGNKELLLNFFNTYLPLVTLIGFILLVLVFGHYLYKTKTKRKSPFLDFISSKALLFGFLATLFGTTMSLIYSEYLGEAPCGLCWLQRVFLYSQLILFTVAYLKNDMKVFGYTIWLSIVGGVIALYHEYVQLGYSELLPCPSVGGIVDCAKPTFLSYGFVTFPFMSLTLFLFLIFLAIVVKRKN</sequence>
<dbReference type="EMBL" id="VSSQ01000017">
    <property type="protein sequence ID" value="MPL62392.1"/>
    <property type="molecule type" value="Genomic_DNA"/>
</dbReference>
<dbReference type="PANTHER" id="PTHR43469:SF1">
    <property type="entry name" value="SPBETA PROPHAGE-DERIVED DISULFIDE BOND FORMATION PROTEIN B"/>
    <property type="match status" value="1"/>
</dbReference>
<dbReference type="Gene3D" id="1.20.1550.10">
    <property type="entry name" value="DsbB-like"/>
    <property type="match status" value="1"/>
</dbReference>
<keyword evidence="4 12" id="KW-0812">Transmembrane</keyword>
<organism evidence="13">
    <name type="scientific">bioreactor metagenome</name>
    <dbReference type="NCBI Taxonomy" id="1076179"/>
    <lineage>
        <taxon>unclassified sequences</taxon>
        <taxon>metagenomes</taxon>
        <taxon>ecological metagenomes</taxon>
    </lineage>
</organism>
<accession>A0A644T880</accession>
<evidence type="ECO:0000256" key="5">
    <source>
        <dbReference type="ARBA" id="ARBA00022982"/>
    </source>
</evidence>
<dbReference type="InterPro" id="IPR003752">
    <property type="entry name" value="DiS_bond_form_DsbB/BdbC"/>
</dbReference>
<comment type="subcellular location">
    <subcellularLocation>
        <location evidence="1">Membrane</location>
        <topology evidence="1">Multi-pass membrane protein</topology>
    </subcellularLocation>
</comment>
<feature type="transmembrane region" description="Helical" evidence="12">
    <location>
        <begin position="154"/>
        <end position="180"/>
    </location>
</feature>
<keyword evidence="6 12" id="KW-1133">Transmembrane helix</keyword>
<dbReference type="Pfam" id="PF02600">
    <property type="entry name" value="DsbB"/>
    <property type="match status" value="1"/>
</dbReference>
<evidence type="ECO:0000256" key="1">
    <source>
        <dbReference type="ARBA" id="ARBA00004141"/>
    </source>
</evidence>
<protein>
    <submittedName>
        <fullName evidence="13">Disulfide formation protein</fullName>
    </submittedName>
</protein>